<dbReference type="Pfam" id="PF12833">
    <property type="entry name" value="HTH_18"/>
    <property type="match status" value="1"/>
</dbReference>
<evidence type="ECO:0000256" key="4">
    <source>
        <dbReference type="SAM" id="MobiDB-lite"/>
    </source>
</evidence>
<name>A0A6N6RKC8_9FLAO</name>
<dbReference type="GO" id="GO:0043565">
    <property type="term" value="F:sequence-specific DNA binding"/>
    <property type="evidence" value="ECO:0007669"/>
    <property type="project" value="InterPro"/>
</dbReference>
<dbReference type="RefSeq" id="WP_151667416.1">
    <property type="nucleotide sequence ID" value="NZ_WBVO01000006.1"/>
</dbReference>
<accession>A0A6N6RKC8</accession>
<dbReference type="PANTHER" id="PTHR43280:SF32">
    <property type="entry name" value="TRANSCRIPTIONAL REGULATORY PROTEIN"/>
    <property type="match status" value="1"/>
</dbReference>
<reference evidence="6 7" key="1">
    <citation type="submission" date="2019-09" db="EMBL/GenBank/DDBJ databases">
        <title>Genomes of family Cryomorphaceae.</title>
        <authorList>
            <person name="Bowman J.P."/>
        </authorList>
    </citation>
    <scope>NUCLEOTIDE SEQUENCE [LARGE SCALE GENOMIC DNA]</scope>
    <source>
        <strain evidence="6 7">LMG 25704</strain>
    </source>
</reference>
<dbReference type="EMBL" id="WBVO01000006">
    <property type="protein sequence ID" value="KAB2809916.1"/>
    <property type="molecule type" value="Genomic_DNA"/>
</dbReference>
<evidence type="ECO:0000313" key="7">
    <source>
        <dbReference type="Proteomes" id="UP000468650"/>
    </source>
</evidence>
<dbReference type="PRINTS" id="PR00032">
    <property type="entry name" value="HTHARAC"/>
</dbReference>
<protein>
    <submittedName>
        <fullName evidence="6">AraC family transcriptional regulator</fullName>
    </submittedName>
</protein>
<dbReference type="InterPro" id="IPR020449">
    <property type="entry name" value="Tscrpt_reg_AraC-type_HTH"/>
</dbReference>
<feature type="compositionally biased region" description="Basic and acidic residues" evidence="4">
    <location>
        <begin position="269"/>
        <end position="286"/>
    </location>
</feature>
<dbReference type="PROSITE" id="PS01124">
    <property type="entry name" value="HTH_ARAC_FAMILY_2"/>
    <property type="match status" value="1"/>
</dbReference>
<dbReference type="AlphaFoldDB" id="A0A6N6RKC8"/>
<dbReference type="OrthoDB" id="2666928at2"/>
<proteinExistence type="predicted"/>
<evidence type="ECO:0000256" key="3">
    <source>
        <dbReference type="ARBA" id="ARBA00023163"/>
    </source>
</evidence>
<dbReference type="SMART" id="SM00342">
    <property type="entry name" value="HTH_ARAC"/>
    <property type="match status" value="1"/>
</dbReference>
<dbReference type="PANTHER" id="PTHR43280">
    <property type="entry name" value="ARAC-FAMILY TRANSCRIPTIONAL REGULATOR"/>
    <property type="match status" value="1"/>
</dbReference>
<sequence>MIFNGPTNEYFEVSELDSANHHIVSESRKSELSLLWFTEDNNILEIDAVEHSFQKNEVVSLTEFHKVDASKVTKARFLRFNRAFYCILDHDSEVGCKGILYYGSSSLPKIKLEGKSLDVLETVWKLLEIEMASADQLQQEMLQMMLKRILILITRVYKEGKAYDELNDSNENVIRQFNFLVERHYRKHHDVQSYARMLHKSPKTLSNLFHKLDERTPLQFIKDRLALESRRLLAYTDYNVSEIADQLGFNDIQSFSRFFKKVHNQSPSEYKEAPLGKIDKPEGKVD</sequence>
<feature type="region of interest" description="Disordered" evidence="4">
    <location>
        <begin position="265"/>
        <end position="286"/>
    </location>
</feature>
<dbReference type="InterPro" id="IPR009057">
    <property type="entry name" value="Homeodomain-like_sf"/>
</dbReference>
<evidence type="ECO:0000256" key="2">
    <source>
        <dbReference type="ARBA" id="ARBA00023125"/>
    </source>
</evidence>
<keyword evidence="1" id="KW-0805">Transcription regulation</keyword>
<dbReference type="Proteomes" id="UP000468650">
    <property type="component" value="Unassembled WGS sequence"/>
</dbReference>
<keyword evidence="3" id="KW-0804">Transcription</keyword>
<feature type="domain" description="HTH araC/xylS-type" evidence="5">
    <location>
        <begin position="175"/>
        <end position="273"/>
    </location>
</feature>
<evidence type="ECO:0000256" key="1">
    <source>
        <dbReference type="ARBA" id="ARBA00023015"/>
    </source>
</evidence>
<keyword evidence="2" id="KW-0238">DNA-binding</keyword>
<dbReference type="InterPro" id="IPR018060">
    <property type="entry name" value="HTH_AraC"/>
</dbReference>
<evidence type="ECO:0000259" key="5">
    <source>
        <dbReference type="PROSITE" id="PS01124"/>
    </source>
</evidence>
<dbReference type="GO" id="GO:0003700">
    <property type="term" value="F:DNA-binding transcription factor activity"/>
    <property type="evidence" value="ECO:0007669"/>
    <property type="project" value="InterPro"/>
</dbReference>
<organism evidence="6 7">
    <name type="scientific">Phaeocystidibacter luteus</name>
    <dbReference type="NCBI Taxonomy" id="911197"/>
    <lineage>
        <taxon>Bacteria</taxon>
        <taxon>Pseudomonadati</taxon>
        <taxon>Bacteroidota</taxon>
        <taxon>Flavobacteriia</taxon>
        <taxon>Flavobacteriales</taxon>
        <taxon>Phaeocystidibacteraceae</taxon>
        <taxon>Phaeocystidibacter</taxon>
    </lineage>
</organism>
<evidence type="ECO:0000313" key="6">
    <source>
        <dbReference type="EMBL" id="KAB2809916.1"/>
    </source>
</evidence>
<comment type="caution">
    <text evidence="6">The sequence shown here is derived from an EMBL/GenBank/DDBJ whole genome shotgun (WGS) entry which is preliminary data.</text>
</comment>
<gene>
    <name evidence="6" type="ORF">F8C67_08525</name>
</gene>
<dbReference type="SUPFAM" id="SSF46689">
    <property type="entry name" value="Homeodomain-like"/>
    <property type="match status" value="1"/>
</dbReference>
<keyword evidence="7" id="KW-1185">Reference proteome</keyword>
<dbReference type="Gene3D" id="1.10.10.60">
    <property type="entry name" value="Homeodomain-like"/>
    <property type="match status" value="1"/>
</dbReference>